<dbReference type="Gene3D" id="6.10.140.530">
    <property type="match status" value="7"/>
</dbReference>
<feature type="domain" description="Helicase-associated" evidence="1">
    <location>
        <begin position="926"/>
        <end position="986"/>
    </location>
</feature>
<feature type="domain" description="Helicase-associated" evidence="1">
    <location>
        <begin position="794"/>
        <end position="854"/>
    </location>
</feature>
<proteinExistence type="predicted"/>
<dbReference type="eggNOG" id="COG1061">
    <property type="taxonomic scope" value="Bacteria"/>
</dbReference>
<dbReference type="OrthoDB" id="8481532at2"/>
<sequence length="1256" mass="144015">MGNIIPSRLITLVEHGLFDNLHTFSELEARFGAVEDITLRHEWMACLLHGLLATGRLLRMTGFQLWRDLPEHLREQMGLHHNSDNPFQAIYKSPEGGLHAVGALFSENRAPITPKLLAPFAEAQPATLRRVLITNANALPNKVMGQAPWFAVRGHDLDQLTHADFVALRQWLRSGRSEPQRHQPAPALVALAKESLQGLQANRRRTVVLPPSGLTESLLLTYLEGLQAPATVTVAVSGGLARLGKLWRHLNRHASSLSLSVFPFQPEASLRGSSDRPKLNPWELPFALYDEPAAVERFSQWRFHGIKLYLTTPEGLPKLEALLQGNLPILRMITDAHKLAGKRQSRYPYLFEELGDFEPARQEPPTLFLTHAPEPKQAGRLSPEGDPKPLYSMESGQFGPQVMPLEYRAAVERQLARPYQLHLPLIFMPTPTDGLSREEHLSSAQWRGIKSVLNRLRPHRVLSTHVSSSAAQQFYTLPGRQEPDALREGYVVRCFDGKWAAHKRESQWNTLQADPPMLLAHSSCLTKGETCPPVDALLLVPQLEDKLDLLDALQPLLRPTLTGGTPTAHIILPLVFHRGFDAHGRVAGEPFGLSDLQSLLMALKGMDSRLEACLHEIRLRQGMTGTLDIAPLWQSIEVTGHGVDGADFKARFGATLVEALGGQWECMLGAFASQAKRLPPQTPFSTEDDALDSWVKRQRKAQELGALPKARHQALSAVGFDWDPDETQWQLMYRHLSEFKQQHGHDDVPEPWQAQPELPGWVRKQRRDGFIDKLADRHRAQLEALHFVWDLKLAQWQEMFEQLRSFKQNYGHDRVPEGPPGNSRLHRWCSDQRKLYGAGKLEPDQVMQLEQLHFVWDLEEQDWQIMLAKLKDFLDLFPGQEPDAEQQQELYSWSDSQRKLHQKQKLAEHRWRALQRIGFDWDPALTHWWRMLDQAIAYQREHGHIYLDKEDATQPQLAQWLFEQRKLGNKQSLPPDQFAALSAVGMQWDQKQHDWHAMRVALVEYHRQRRHCHVPKGWSENPALAKWVVAQRSARKKEQLSAEQVAQLDELGFIWDAQELYWEQMFIQLVEFHTLFGHCNVPDDYEADSELAWWVEAQRKSFKASSLGEERGQRLDELGFVWDPQRLIWESSYEALKAFHAREGHSTIPINDAQQPTLARWVQQQRAAGNKNLLSPELMALLDELDFIWEIKQAQAEELFQALRQFKQQHGHCDVPVAWAGNAQLGLWVQFQRQTYQDGKMDQKRFDRLNELGFRW</sequence>
<keyword evidence="3" id="KW-1185">Reference proteome</keyword>
<evidence type="ECO:0000259" key="1">
    <source>
        <dbReference type="Pfam" id="PF03457"/>
    </source>
</evidence>
<organism evidence="2 3">
    <name type="scientific">Magnetococcus marinus (strain ATCC BAA-1437 / JCM 17883 / MC-1)</name>
    <dbReference type="NCBI Taxonomy" id="156889"/>
    <lineage>
        <taxon>Bacteria</taxon>
        <taxon>Pseudomonadati</taxon>
        <taxon>Pseudomonadota</taxon>
        <taxon>Magnetococcia</taxon>
        <taxon>Magnetococcales</taxon>
        <taxon>Magnetococcaceae</taxon>
        <taxon>Magnetococcus</taxon>
    </lineage>
</organism>
<feature type="domain" description="Helicase-associated" evidence="1">
    <location>
        <begin position="1197"/>
        <end position="1254"/>
    </location>
</feature>
<feature type="domain" description="Helicase-associated" evidence="1">
    <location>
        <begin position="726"/>
        <end position="787"/>
    </location>
</feature>
<keyword evidence="2" id="KW-0378">Hydrolase</keyword>
<feature type="domain" description="Helicase-associated" evidence="1">
    <location>
        <begin position="992"/>
        <end position="1053"/>
    </location>
</feature>
<dbReference type="GO" id="GO:0004386">
    <property type="term" value="F:helicase activity"/>
    <property type="evidence" value="ECO:0007669"/>
    <property type="project" value="UniProtKB-KW"/>
</dbReference>
<accession>A0L820</accession>
<dbReference type="HOGENOM" id="CLU_265257_0_0_5"/>
<dbReference type="PANTHER" id="PTHR33418:SF1">
    <property type="entry name" value="HELICASE-ASSOCIATED DOMAIN-CONTAINING PROTEIN"/>
    <property type="match status" value="1"/>
</dbReference>
<gene>
    <name evidence="2" type="ordered locus">Mmc1_1604</name>
</gene>
<dbReference type="RefSeq" id="WP_011713261.1">
    <property type="nucleotide sequence ID" value="NC_008576.1"/>
</dbReference>
<reference evidence="3" key="1">
    <citation type="journal article" date="2009" name="Appl. Environ. Microbiol.">
        <title>Complete genome sequence of the chemolithoautotrophic marine magnetotactic coccus strain MC-1.</title>
        <authorList>
            <person name="Schubbe S."/>
            <person name="Williams T.J."/>
            <person name="Xie G."/>
            <person name="Kiss H.E."/>
            <person name="Brettin T.S."/>
            <person name="Martinez D."/>
            <person name="Ross C.A."/>
            <person name="Schuler D."/>
            <person name="Cox B.L."/>
            <person name="Nealson K.H."/>
            <person name="Bazylinski D.A."/>
        </authorList>
    </citation>
    <scope>NUCLEOTIDE SEQUENCE [LARGE SCALE GENOMIC DNA]</scope>
    <source>
        <strain evidence="3">ATCC BAA-1437 / JCM 17883 / MC-1</strain>
    </source>
</reference>
<dbReference type="AlphaFoldDB" id="A0L820"/>
<dbReference type="EMBL" id="CP000471">
    <property type="protein sequence ID" value="ABK44113.1"/>
    <property type="molecule type" value="Genomic_DNA"/>
</dbReference>
<reference evidence="2 3" key="2">
    <citation type="journal article" date="2012" name="Int. J. Syst. Evol. Microbiol.">
        <title>Magnetococcus marinus gen. nov., sp. nov., a marine, magnetotactic bacterium that represents a novel lineage (Magnetococcaceae fam. nov.; Magnetococcales ord. nov.) at the base of the Alphaproteobacteria.</title>
        <authorList>
            <person name="Bazylinski D.A."/>
            <person name="Williams T.J."/>
            <person name="Lefevre C.T."/>
            <person name="Berg R.J."/>
            <person name="Zhang C.L."/>
            <person name="Bowser S.S."/>
            <person name="Dean A.J."/>
            <person name="Beveridge T.J."/>
        </authorList>
    </citation>
    <scope>NUCLEOTIDE SEQUENCE [LARGE SCALE GENOMIC DNA]</scope>
    <source>
        <strain evidence="3">ATCC BAA-1437 / JCM 17883 / MC-1</strain>
    </source>
</reference>
<evidence type="ECO:0000313" key="2">
    <source>
        <dbReference type="EMBL" id="ABK44113.1"/>
    </source>
</evidence>
<dbReference type="InterPro" id="IPR005114">
    <property type="entry name" value="Helicase_assoc"/>
</dbReference>
<keyword evidence="2" id="KW-0547">Nucleotide-binding</keyword>
<dbReference type="PANTHER" id="PTHR33418">
    <property type="entry name" value="HELICASE-ASSOCIATED"/>
    <property type="match status" value="1"/>
</dbReference>
<feature type="domain" description="Helicase-associated" evidence="1">
    <location>
        <begin position="1128"/>
        <end position="1187"/>
    </location>
</feature>
<dbReference type="KEGG" id="mgm:Mmc1_1604"/>
<keyword evidence="2" id="KW-0347">Helicase</keyword>
<dbReference type="Pfam" id="PF03457">
    <property type="entry name" value="HA"/>
    <property type="match status" value="7"/>
</dbReference>
<feature type="domain" description="Helicase-associated" evidence="1">
    <location>
        <begin position="1059"/>
        <end position="1120"/>
    </location>
</feature>
<name>A0L820_MAGMM</name>
<evidence type="ECO:0000313" key="3">
    <source>
        <dbReference type="Proteomes" id="UP000002586"/>
    </source>
</evidence>
<protein>
    <submittedName>
        <fullName evidence="2">Helicase-associated</fullName>
    </submittedName>
</protein>
<dbReference type="Proteomes" id="UP000002586">
    <property type="component" value="Chromosome"/>
</dbReference>
<keyword evidence="2" id="KW-0067">ATP-binding</keyword>
<dbReference type="STRING" id="156889.Mmc1_1604"/>